<evidence type="ECO:0000313" key="1">
    <source>
        <dbReference type="EMBL" id="KAF0702144.1"/>
    </source>
</evidence>
<dbReference type="PANTHER" id="PTHR46113">
    <property type="entry name" value="SNAC DOMAIN-CONTAINING PROTEIN"/>
    <property type="match status" value="1"/>
</dbReference>
<accession>A0A6G0VMP6</accession>
<gene>
    <name evidence="1" type="ORF">FWK35_00033790</name>
</gene>
<comment type="caution">
    <text evidence="1">The sequence shown here is derived from an EMBL/GenBank/DDBJ whole genome shotgun (WGS) entry which is preliminary data.</text>
</comment>
<proteinExistence type="predicted"/>
<dbReference type="PANTHER" id="PTHR46113:SF1">
    <property type="entry name" value="PEPTIDASE M17 LEUCYL AMINOPEPTIDASE N-TERMINAL DOMAIN-CONTAINING PROTEIN"/>
    <property type="match status" value="1"/>
</dbReference>
<sequence length="522" mass="60514">MTSRLSAALDKCKVSDRDAVHLLTACVESLSLNPANYIINRTSIRNSRESIRKEITEKFRSDFVSLNVDFVIVHWDTKLLPGLTNQKKVSRLPVIVSTPNGEQLLGVPEIPSGTRSEISSAVYDSLEKWSLLDKVQGFVFDTTASNTGRLNGASTLLEQKLNRDIIYFACRHHVSELIIQAAFNEAKLYVSSGPIIPIFKRFQNSWNKIDKTKILVWNTNKNFEKIISPIREEIVSFCLKKITEDHPRDDYKELIELVIIILGETPPGGMKIRRPGACHQARWMAKCIYCLKIFLLRTELKIKKTEENAIVRISAFIVKNYIKYWFTVTNVSEAPFNDIHFIRTLNEYKSDEKKLQMQCAVFAIFDERISFDVRKKMADKLLKYQEQIELTPALEDEFLSGPKKLCLKLEDVDEFLNKELPVNLLSYKSYKIFKRFGISSEYLKMNPTTWNNNFAYQSAKRTIDSLQIVNDTAERGVKLMEDFNDKFTKNENQKQFLLQVIQKYRKTYEKCTRQVLSKPFED</sequence>
<dbReference type="AlphaFoldDB" id="A0A6G0VMP6"/>
<keyword evidence="2" id="KW-1185">Reference proteome</keyword>
<dbReference type="Proteomes" id="UP000478052">
    <property type="component" value="Unassembled WGS sequence"/>
</dbReference>
<dbReference type="EMBL" id="VUJU01014415">
    <property type="protein sequence ID" value="KAF0702144.1"/>
    <property type="molecule type" value="Genomic_DNA"/>
</dbReference>
<organism evidence="1 2">
    <name type="scientific">Aphis craccivora</name>
    <name type="common">Cowpea aphid</name>
    <dbReference type="NCBI Taxonomy" id="307492"/>
    <lineage>
        <taxon>Eukaryota</taxon>
        <taxon>Metazoa</taxon>
        <taxon>Ecdysozoa</taxon>
        <taxon>Arthropoda</taxon>
        <taxon>Hexapoda</taxon>
        <taxon>Insecta</taxon>
        <taxon>Pterygota</taxon>
        <taxon>Neoptera</taxon>
        <taxon>Paraneoptera</taxon>
        <taxon>Hemiptera</taxon>
        <taxon>Sternorrhyncha</taxon>
        <taxon>Aphidomorpha</taxon>
        <taxon>Aphidoidea</taxon>
        <taxon>Aphididae</taxon>
        <taxon>Aphidini</taxon>
        <taxon>Aphis</taxon>
        <taxon>Aphis</taxon>
    </lineage>
</organism>
<name>A0A6G0VMP6_APHCR</name>
<reference evidence="1 2" key="1">
    <citation type="submission" date="2019-08" db="EMBL/GenBank/DDBJ databases">
        <title>Whole genome of Aphis craccivora.</title>
        <authorList>
            <person name="Voronova N.V."/>
            <person name="Shulinski R.S."/>
            <person name="Bandarenka Y.V."/>
            <person name="Zhorov D.G."/>
            <person name="Warner D."/>
        </authorList>
    </citation>
    <scope>NUCLEOTIDE SEQUENCE [LARGE SCALE GENOMIC DNA]</scope>
    <source>
        <strain evidence="1">180601</strain>
        <tissue evidence="1">Whole Body</tissue>
    </source>
</reference>
<protein>
    <submittedName>
        <fullName evidence="1">Uncharacterized protein</fullName>
    </submittedName>
</protein>
<dbReference type="OrthoDB" id="6622615at2759"/>
<evidence type="ECO:0000313" key="2">
    <source>
        <dbReference type="Proteomes" id="UP000478052"/>
    </source>
</evidence>